<reference evidence="3" key="1">
    <citation type="journal article" date="2019" name="Int. J. Syst. Evol. Microbiol.">
        <title>The Global Catalogue of Microorganisms (GCM) 10K type strain sequencing project: providing services to taxonomists for standard genome sequencing and annotation.</title>
        <authorList>
            <consortium name="The Broad Institute Genomics Platform"/>
            <consortium name="The Broad Institute Genome Sequencing Center for Infectious Disease"/>
            <person name="Wu L."/>
            <person name="Ma J."/>
        </authorList>
    </citation>
    <scope>NUCLEOTIDE SEQUENCE [LARGE SCALE GENOMIC DNA]</scope>
    <source>
        <strain evidence="3">JCM 17326</strain>
    </source>
</reference>
<accession>A0ABP6Z5I5</accession>
<feature type="region of interest" description="Disordered" evidence="1">
    <location>
        <begin position="66"/>
        <end position="88"/>
    </location>
</feature>
<dbReference type="EMBL" id="BAABDQ010000031">
    <property type="protein sequence ID" value="GAA3597092.1"/>
    <property type="molecule type" value="Genomic_DNA"/>
</dbReference>
<protein>
    <submittedName>
        <fullName evidence="2">Uncharacterized protein</fullName>
    </submittedName>
</protein>
<dbReference type="Proteomes" id="UP001500630">
    <property type="component" value="Unassembled WGS sequence"/>
</dbReference>
<evidence type="ECO:0000256" key="1">
    <source>
        <dbReference type="SAM" id="MobiDB-lite"/>
    </source>
</evidence>
<evidence type="ECO:0000313" key="3">
    <source>
        <dbReference type="Proteomes" id="UP001500630"/>
    </source>
</evidence>
<gene>
    <name evidence="2" type="ORF">GCM10022419_095380</name>
</gene>
<name>A0ABP6Z5I5_9ACTN</name>
<sequence>MKTQLIGSGWVTEGLRPADGPFVLGRPADEPVRFAGVERAEADRFAGPFDALFGVRVAMMPKVRRRHRVTRGGSPGKRQVRSIAPPIP</sequence>
<organism evidence="2 3">
    <name type="scientific">Nonomuraea rosea</name>
    <dbReference type="NCBI Taxonomy" id="638574"/>
    <lineage>
        <taxon>Bacteria</taxon>
        <taxon>Bacillati</taxon>
        <taxon>Actinomycetota</taxon>
        <taxon>Actinomycetes</taxon>
        <taxon>Streptosporangiales</taxon>
        <taxon>Streptosporangiaceae</taxon>
        <taxon>Nonomuraea</taxon>
    </lineage>
</organism>
<evidence type="ECO:0000313" key="2">
    <source>
        <dbReference type="EMBL" id="GAA3597092.1"/>
    </source>
</evidence>
<proteinExistence type="predicted"/>
<keyword evidence="3" id="KW-1185">Reference proteome</keyword>
<comment type="caution">
    <text evidence="2">The sequence shown here is derived from an EMBL/GenBank/DDBJ whole genome shotgun (WGS) entry which is preliminary data.</text>
</comment>